<feature type="compositionally biased region" description="Basic and acidic residues" evidence="1">
    <location>
        <begin position="124"/>
        <end position="142"/>
    </location>
</feature>
<feature type="region of interest" description="Disordered" evidence="1">
    <location>
        <begin position="196"/>
        <end position="219"/>
    </location>
</feature>
<gene>
    <name evidence="2" type="ORF">WMY93_015999</name>
</gene>
<feature type="region of interest" description="Disordered" evidence="1">
    <location>
        <begin position="236"/>
        <end position="265"/>
    </location>
</feature>
<accession>A0AAW0NU95</accession>
<dbReference type="AlphaFoldDB" id="A0AAW0NU95"/>
<reference evidence="3" key="1">
    <citation type="submission" date="2024-04" db="EMBL/GenBank/DDBJ databases">
        <title>Salinicola lusitanus LLJ914,a marine bacterium isolated from the Okinawa Trough.</title>
        <authorList>
            <person name="Li J."/>
        </authorList>
    </citation>
    <scope>NUCLEOTIDE SEQUENCE [LARGE SCALE GENOMIC DNA]</scope>
</reference>
<feature type="compositionally biased region" description="Polar residues" evidence="1">
    <location>
        <begin position="143"/>
        <end position="152"/>
    </location>
</feature>
<evidence type="ECO:0000256" key="1">
    <source>
        <dbReference type="SAM" id="MobiDB-lite"/>
    </source>
</evidence>
<dbReference type="Proteomes" id="UP001460270">
    <property type="component" value="Unassembled WGS sequence"/>
</dbReference>
<evidence type="ECO:0000313" key="2">
    <source>
        <dbReference type="EMBL" id="KAK7907387.1"/>
    </source>
</evidence>
<protein>
    <submittedName>
        <fullName evidence="2">Uncharacterized protein</fullName>
    </submittedName>
</protein>
<feature type="region of interest" description="Disordered" evidence="1">
    <location>
        <begin position="111"/>
        <end position="163"/>
    </location>
</feature>
<keyword evidence="3" id="KW-1185">Reference proteome</keyword>
<sequence length="265" mass="29437">MSGLPSVDEGRQAPKCRAIKERVRETTRVSASAESGARGCVEPDEVTWGCQRASERFTTRREKYVATQISFSAAEAGKWHGGIKCLRETNYLAPSEDVWLKPSELLLEEEMERGGRADGTGAGVREREREKQRERETREEVSSAHTSHYQPDSSEKTTARRNTRTQRQVLLAWTGPRVPLPRLLLLALCPGRRASERALSSTSSSPTADKLEESSFGGTTSAELYKNNCKLRTRSVPAAASPSGPLRCFTPRDRMKDAGARKVER</sequence>
<feature type="compositionally biased region" description="Basic and acidic residues" evidence="1">
    <location>
        <begin position="250"/>
        <end position="265"/>
    </location>
</feature>
<proteinExistence type="predicted"/>
<comment type="caution">
    <text evidence="2">The sequence shown here is derived from an EMBL/GenBank/DDBJ whole genome shotgun (WGS) entry which is preliminary data.</text>
</comment>
<organism evidence="2 3">
    <name type="scientific">Mugilogobius chulae</name>
    <name type="common">yellowstripe goby</name>
    <dbReference type="NCBI Taxonomy" id="88201"/>
    <lineage>
        <taxon>Eukaryota</taxon>
        <taxon>Metazoa</taxon>
        <taxon>Chordata</taxon>
        <taxon>Craniata</taxon>
        <taxon>Vertebrata</taxon>
        <taxon>Euteleostomi</taxon>
        <taxon>Actinopterygii</taxon>
        <taxon>Neopterygii</taxon>
        <taxon>Teleostei</taxon>
        <taxon>Neoteleostei</taxon>
        <taxon>Acanthomorphata</taxon>
        <taxon>Gobiaria</taxon>
        <taxon>Gobiiformes</taxon>
        <taxon>Gobioidei</taxon>
        <taxon>Gobiidae</taxon>
        <taxon>Gobionellinae</taxon>
        <taxon>Mugilogobius</taxon>
    </lineage>
</organism>
<dbReference type="EMBL" id="JBBPFD010000011">
    <property type="protein sequence ID" value="KAK7907387.1"/>
    <property type="molecule type" value="Genomic_DNA"/>
</dbReference>
<evidence type="ECO:0000313" key="3">
    <source>
        <dbReference type="Proteomes" id="UP001460270"/>
    </source>
</evidence>
<name>A0AAW0NU95_9GOBI</name>
<feature type="compositionally biased region" description="Low complexity" evidence="1">
    <location>
        <begin position="196"/>
        <end position="208"/>
    </location>
</feature>